<sequence length="944" mass="108808">MFEHLFEKVNTFYESVFLSYGKVLSRHHVKIILVSFLINLSLSLGILRISMLMDTDSLFFPVKSQAKIDEKFLKKVYTNETKLSNDFYLHQIADFGTWTEINFQLQDNDDKNILKEDYLIKIKQIHEEILNIPNFNLVCAKRGNECLIDGADLLQPKFYRDFLRVNMKRKSDRLNDDDEIEDENYDKTNVRFYLNPNELTGQIGFTDLTYNLGKHFRINLLSESKNQTEPGYSRLFKLRYNLKDDFETASSDVKKWEMEFLKLAKEISLKNEALFRISYASSHSLDIEMAANIVVDTTLIVGTFSLIIMFACLIMSLGSNLVTAPGFMLPMAGISSALLGMSSSFGLCSYLSYQGCNLIFVIPFLVIGIGIDDMFIIYSSYLHTFKNRGHKSNDEIVQEIISATLARSGVSITITSLTDFVAFMIGITTGFRSVQIFCVYAGLSILFCYLNQITIFSGFLCLHLKRVLDNRNSFLPCLKSNKNNTEQNNSDDKVKTKFINFKKIKKFWLRFFEFLICNRKGKLITLLLFLVYISFSIWNASKIHEGIRIEDLVSEDSYYSQYVKDNAELQDLYPIVMLITTQPLNYDNLNIRIELKNLIKNAQKIDGISESFQLNWLDSFKSKRIDFKQNTTKLTDTLKLYPPYLNDVIIKTNCRDQIRNESFKKELKISDNSQEDIVNCEYEIESSRFYLQYSKLFLSSLDAKPMHQLRKLCLESGLPIIPYSVAFKYYEQFEETLPNVIQSFIIAIESMYIIALIFIPDLVSVFCIIMSMLSIMTGLVGFMHLWQLSLSSITMIELIMSVGFCIDFSAHVTHAFISNGKGDRNKRGFWAFRDVGVPIVNSALSTIIGTLLLAFCKSYIFKSFFKTMTILMCLGIVNSLLFLPVLLSVIGPNWKMHKEQEEISIRKNNLLEHEKQNDNELAHLNDKKNQNNNNNDDDVSHNVI</sequence>
<feature type="transmembrane region" description="Helical" evidence="3">
    <location>
        <begin position="868"/>
        <end position="890"/>
    </location>
</feature>
<keyword evidence="3" id="KW-0472">Membrane</keyword>
<gene>
    <name evidence="5" type="ORF">OXX778_LOCUS7167</name>
</gene>
<feature type="transmembrane region" description="Helical" evidence="3">
    <location>
        <begin position="523"/>
        <end position="540"/>
    </location>
</feature>
<feature type="transmembrane region" description="Helical" evidence="3">
    <location>
        <begin position="437"/>
        <end position="460"/>
    </location>
</feature>
<dbReference type="InterPro" id="IPR000731">
    <property type="entry name" value="SSD"/>
</dbReference>
<evidence type="ECO:0000256" key="3">
    <source>
        <dbReference type="SAM" id="Phobius"/>
    </source>
</evidence>
<feature type="transmembrane region" description="Helical" evidence="3">
    <location>
        <begin position="837"/>
        <end position="856"/>
    </location>
</feature>
<comment type="similarity">
    <text evidence="1">Belongs to the patched family.</text>
</comment>
<proteinExistence type="inferred from homology"/>
<feature type="transmembrane region" description="Helical" evidence="3">
    <location>
        <begin position="763"/>
        <end position="786"/>
    </location>
</feature>
<dbReference type="Proteomes" id="UP000663879">
    <property type="component" value="Unassembled WGS sequence"/>
</dbReference>
<dbReference type="PANTHER" id="PTHR10796:SF92">
    <property type="entry name" value="PATCHED-RELATED, ISOFORM A"/>
    <property type="match status" value="1"/>
</dbReference>
<evidence type="ECO:0000259" key="4">
    <source>
        <dbReference type="PROSITE" id="PS50156"/>
    </source>
</evidence>
<dbReference type="SUPFAM" id="SSF82866">
    <property type="entry name" value="Multidrug efflux transporter AcrB transmembrane domain"/>
    <property type="match status" value="2"/>
</dbReference>
<evidence type="ECO:0000313" key="6">
    <source>
        <dbReference type="Proteomes" id="UP000663879"/>
    </source>
</evidence>
<feature type="transmembrane region" description="Helical" evidence="3">
    <location>
        <begin position="400"/>
        <end position="425"/>
    </location>
</feature>
<feature type="transmembrane region" description="Helical" evidence="3">
    <location>
        <begin position="798"/>
        <end position="817"/>
    </location>
</feature>
<organism evidence="5 6">
    <name type="scientific">Brachionus calyciflorus</name>
    <dbReference type="NCBI Taxonomy" id="104777"/>
    <lineage>
        <taxon>Eukaryota</taxon>
        <taxon>Metazoa</taxon>
        <taxon>Spiralia</taxon>
        <taxon>Gnathifera</taxon>
        <taxon>Rotifera</taxon>
        <taxon>Eurotatoria</taxon>
        <taxon>Monogononta</taxon>
        <taxon>Pseudotrocha</taxon>
        <taxon>Ploima</taxon>
        <taxon>Brachionidae</taxon>
        <taxon>Brachionus</taxon>
    </lineage>
</organism>
<dbReference type="InterPro" id="IPR053958">
    <property type="entry name" value="HMGCR/SNAP/NPC1-like_SSD"/>
</dbReference>
<accession>A0A813TRC3</accession>
<dbReference type="EMBL" id="CAJNOC010000899">
    <property type="protein sequence ID" value="CAF0815024.1"/>
    <property type="molecule type" value="Genomic_DNA"/>
</dbReference>
<feature type="transmembrane region" description="Helical" evidence="3">
    <location>
        <begin position="293"/>
        <end position="317"/>
    </location>
</feature>
<dbReference type="GO" id="GO:0016020">
    <property type="term" value="C:membrane"/>
    <property type="evidence" value="ECO:0007669"/>
    <property type="project" value="TreeGrafter"/>
</dbReference>
<comment type="caution">
    <text evidence="5">The sequence shown here is derived from an EMBL/GenBank/DDBJ whole genome shotgun (WGS) entry which is preliminary data.</text>
</comment>
<keyword evidence="6" id="KW-1185">Reference proteome</keyword>
<evidence type="ECO:0000256" key="2">
    <source>
        <dbReference type="SAM" id="MobiDB-lite"/>
    </source>
</evidence>
<keyword evidence="3" id="KW-0812">Transmembrane</keyword>
<feature type="domain" description="SSD" evidence="4">
    <location>
        <begin position="296"/>
        <end position="462"/>
    </location>
</feature>
<evidence type="ECO:0000313" key="5">
    <source>
        <dbReference type="EMBL" id="CAF0815024.1"/>
    </source>
</evidence>
<dbReference type="Gene3D" id="1.20.1640.10">
    <property type="entry name" value="Multidrug efflux transporter AcrB transmembrane domain"/>
    <property type="match status" value="2"/>
</dbReference>
<dbReference type="PROSITE" id="PS50156">
    <property type="entry name" value="SSD"/>
    <property type="match status" value="1"/>
</dbReference>
<reference evidence="5" key="1">
    <citation type="submission" date="2021-02" db="EMBL/GenBank/DDBJ databases">
        <authorList>
            <person name="Nowell W R."/>
        </authorList>
    </citation>
    <scope>NUCLEOTIDE SEQUENCE</scope>
    <source>
        <strain evidence="5">Ploen Becks lab</strain>
    </source>
</reference>
<dbReference type="AlphaFoldDB" id="A0A813TRC3"/>
<feature type="transmembrane region" description="Helical" evidence="3">
    <location>
        <begin position="27"/>
        <end position="47"/>
    </location>
</feature>
<name>A0A813TRC3_9BILA</name>
<dbReference type="Pfam" id="PF12349">
    <property type="entry name" value="Sterol-sensing"/>
    <property type="match status" value="1"/>
</dbReference>
<keyword evidence="3" id="KW-1133">Transmembrane helix</keyword>
<dbReference type="OrthoDB" id="6510177at2759"/>
<protein>
    <recommendedName>
        <fullName evidence="4">SSD domain-containing protein</fullName>
    </recommendedName>
</protein>
<feature type="transmembrane region" description="Helical" evidence="3">
    <location>
        <begin position="737"/>
        <end position="757"/>
    </location>
</feature>
<evidence type="ECO:0000256" key="1">
    <source>
        <dbReference type="ARBA" id="ARBA00005585"/>
    </source>
</evidence>
<feature type="transmembrane region" description="Helical" evidence="3">
    <location>
        <begin position="358"/>
        <end position="380"/>
    </location>
</feature>
<feature type="region of interest" description="Disordered" evidence="2">
    <location>
        <begin position="924"/>
        <end position="944"/>
    </location>
</feature>
<dbReference type="PANTHER" id="PTHR10796">
    <property type="entry name" value="PATCHED-RELATED"/>
    <property type="match status" value="1"/>
</dbReference>
<dbReference type="InterPro" id="IPR051697">
    <property type="entry name" value="Patched_domain-protein"/>
</dbReference>